<comment type="caution">
    <text evidence="1">The sequence shown here is derived from an EMBL/GenBank/DDBJ whole genome shotgun (WGS) entry which is preliminary data.</text>
</comment>
<dbReference type="InterPro" id="IPR017850">
    <property type="entry name" value="Alkaline_phosphatase_core_sf"/>
</dbReference>
<evidence type="ECO:0000313" key="2">
    <source>
        <dbReference type="Proteomes" id="UP000004968"/>
    </source>
</evidence>
<evidence type="ECO:0008006" key="3">
    <source>
        <dbReference type="Google" id="ProtNLM"/>
    </source>
</evidence>
<sequence length="53" mass="6296">MDVLREAGYRNYYFGKWHACAGKPSDLGCLGVSYPDYSNPYHQPEYEEYRNRK</sequence>
<dbReference type="SUPFAM" id="SSF53649">
    <property type="entry name" value="Alkaline phosphatase-like"/>
    <property type="match status" value="1"/>
</dbReference>
<evidence type="ECO:0000313" key="1">
    <source>
        <dbReference type="EMBL" id="EFC94216.1"/>
    </source>
</evidence>
<dbReference type="HOGENOM" id="CLU_3073272_0_0_9"/>
<dbReference type="AlphaFoldDB" id="D3AVE2"/>
<protein>
    <recommendedName>
        <fullName evidence="3">Sulfatase N-terminal domain-containing protein</fullName>
    </recommendedName>
</protein>
<reference evidence="1 2" key="1">
    <citation type="submission" date="2010-01" db="EMBL/GenBank/DDBJ databases">
        <authorList>
            <person name="Weinstock G."/>
            <person name="Sodergren E."/>
            <person name="Clifton S."/>
            <person name="Fulton L."/>
            <person name="Fulton B."/>
            <person name="Courtney L."/>
            <person name="Fronick C."/>
            <person name="Harrison M."/>
            <person name="Strong C."/>
            <person name="Farmer C."/>
            <person name="Delahaunty K."/>
            <person name="Markovic C."/>
            <person name="Hall O."/>
            <person name="Minx P."/>
            <person name="Tomlinson C."/>
            <person name="Mitreva M."/>
            <person name="Nelson J."/>
            <person name="Hou S."/>
            <person name="Wollam A."/>
            <person name="Pepin K.H."/>
            <person name="Johnson M."/>
            <person name="Bhonagiri V."/>
            <person name="Nash W.E."/>
            <person name="Warren W."/>
            <person name="Chinwalla A."/>
            <person name="Mardis E.R."/>
            <person name="Wilson R.K."/>
        </authorList>
    </citation>
    <scope>NUCLEOTIDE SEQUENCE [LARGE SCALE GENOMIC DNA]</scope>
    <source>
        <strain evidence="1 2">DSM 13479</strain>
    </source>
</reference>
<dbReference type="Proteomes" id="UP000004968">
    <property type="component" value="Unassembled WGS sequence"/>
</dbReference>
<accession>D3AVE2</accession>
<name>D3AVE2_9FIRM</name>
<feature type="non-terminal residue" evidence="1">
    <location>
        <position position="53"/>
    </location>
</feature>
<proteinExistence type="predicted"/>
<gene>
    <name evidence="1" type="ORF">CLOSTHATH_07618</name>
</gene>
<dbReference type="EMBL" id="ACIO01001281">
    <property type="protein sequence ID" value="EFC94216.1"/>
    <property type="molecule type" value="Genomic_DNA"/>
</dbReference>
<organism evidence="1 2">
    <name type="scientific">Hungatella hathewayi DSM 13479</name>
    <dbReference type="NCBI Taxonomy" id="566550"/>
    <lineage>
        <taxon>Bacteria</taxon>
        <taxon>Bacillati</taxon>
        <taxon>Bacillota</taxon>
        <taxon>Clostridia</taxon>
        <taxon>Lachnospirales</taxon>
        <taxon>Lachnospiraceae</taxon>
        <taxon>Hungatella</taxon>
    </lineage>
</organism>
<dbReference type="Gene3D" id="3.40.720.10">
    <property type="entry name" value="Alkaline Phosphatase, subunit A"/>
    <property type="match status" value="1"/>
</dbReference>